<dbReference type="PROSITE" id="PS51257">
    <property type="entry name" value="PROKAR_LIPOPROTEIN"/>
    <property type="match status" value="1"/>
</dbReference>
<dbReference type="EMBL" id="CP159925">
    <property type="protein sequence ID" value="XCO76451.1"/>
    <property type="molecule type" value="Genomic_DNA"/>
</dbReference>
<feature type="signal peptide" evidence="1">
    <location>
        <begin position="1"/>
        <end position="23"/>
    </location>
</feature>
<gene>
    <name evidence="2" type="ORF">ABU614_06595</name>
</gene>
<evidence type="ECO:0000256" key="1">
    <source>
        <dbReference type="SAM" id="SignalP"/>
    </source>
</evidence>
<evidence type="ECO:0000313" key="2">
    <source>
        <dbReference type="EMBL" id="XCO76451.1"/>
    </source>
</evidence>
<name>A0AAU8MV23_9GAMM</name>
<sequence>MKTPLPLTLAGCFLFALTACSNAVLDPKYERNPNPRQKRVVTATIDGAPGSFAEATASVQYIIGPERTCMPSAEPFSGTFPTPERFPVTLPVRRLSDNRFEFDYYQDGMLPKDYFGKGLCNWQVETVNLYLKSSNDPNQIGYSVSLFGGDIGRQQRTVFYAQRKLFAATTTIAGGIIDPAQRREDFERLYGSDPSKSFTITIEAKE</sequence>
<proteinExistence type="predicted"/>
<reference evidence="2" key="1">
    <citation type="submission" date="2024-06" db="EMBL/GenBank/DDBJ databases">
        <authorList>
            <person name="Li S."/>
        </authorList>
    </citation>
    <scope>NUCLEOTIDE SEQUENCE</scope>
    <source>
        <strain evidence="2">SR10</strain>
    </source>
</reference>
<protein>
    <recommendedName>
        <fullName evidence="3">Lipoprotein</fullName>
    </recommendedName>
</protein>
<evidence type="ECO:0008006" key="3">
    <source>
        <dbReference type="Google" id="ProtNLM"/>
    </source>
</evidence>
<dbReference type="RefSeq" id="WP_363799809.1">
    <property type="nucleotide sequence ID" value="NZ_CP159925.1"/>
</dbReference>
<feature type="chain" id="PRO_5043896896" description="Lipoprotein" evidence="1">
    <location>
        <begin position="24"/>
        <end position="206"/>
    </location>
</feature>
<keyword evidence="1" id="KW-0732">Signal</keyword>
<dbReference type="AlphaFoldDB" id="A0AAU8MV23"/>
<accession>A0AAU8MV23</accession>
<organism evidence="2">
    <name type="scientific">Lysobacter firmicutimachus</name>
    <dbReference type="NCBI Taxonomy" id="1792846"/>
    <lineage>
        <taxon>Bacteria</taxon>
        <taxon>Pseudomonadati</taxon>
        <taxon>Pseudomonadota</taxon>
        <taxon>Gammaproteobacteria</taxon>
        <taxon>Lysobacterales</taxon>
        <taxon>Lysobacteraceae</taxon>
        <taxon>Lysobacter</taxon>
    </lineage>
</organism>